<dbReference type="Gene3D" id="3.40.50.2000">
    <property type="entry name" value="Glycogen Phosphorylase B"/>
    <property type="match status" value="2"/>
</dbReference>
<dbReference type="PANTHER" id="PTHR46401">
    <property type="entry name" value="GLYCOSYLTRANSFERASE WBBK-RELATED"/>
    <property type="match status" value="1"/>
</dbReference>
<evidence type="ECO:0000313" key="4">
    <source>
        <dbReference type="Proteomes" id="UP000176614"/>
    </source>
</evidence>
<sequence>MRKNKIIFDARFFGEAGPGRYTKNVLSALEKLDNYNEYYVLLKKKNWDLYTPANLHFTKVLADIPWYSWAEQTKLLLLMLKLKADLLYVPHFNIPVLYPQKIVTAIPDLIMHTFSTQKGTTLPKPYFWFKKVIYKIVFSIAVNRSEKVIVPSQSVRQEFLKLFETDKYVVAYEGLDPSCIEETDSDLGIRGNFILHVGSMYEHKNIYRLIAAFELLRSKYNYSGKLVLIGKKDKFSSDVSNFIAKKGLTEFVLIPGNKRPVSDCEVVGLRRKAELCVFPSLKEGFSLTPLEAQAVGLPCVISDIPVHKEVYGDSVEYFDPLNPEDIAQKIAGTLHNAEKMKELIGKGYELQKLYDWKTTGEITLRVLNNILENLK</sequence>
<dbReference type="AlphaFoldDB" id="A0A1F4W073"/>
<evidence type="ECO:0000313" key="3">
    <source>
        <dbReference type="EMBL" id="OGC62822.1"/>
    </source>
</evidence>
<keyword evidence="1" id="KW-0808">Transferase</keyword>
<name>A0A1F4W073_UNCKA</name>
<dbReference type="GO" id="GO:0016757">
    <property type="term" value="F:glycosyltransferase activity"/>
    <property type="evidence" value="ECO:0007669"/>
    <property type="project" value="InterPro"/>
</dbReference>
<comment type="caution">
    <text evidence="3">The sequence shown here is derived from an EMBL/GenBank/DDBJ whole genome shotgun (WGS) entry which is preliminary data.</text>
</comment>
<dbReference type="GO" id="GO:0009103">
    <property type="term" value="P:lipopolysaccharide biosynthetic process"/>
    <property type="evidence" value="ECO:0007669"/>
    <property type="project" value="TreeGrafter"/>
</dbReference>
<reference evidence="3 4" key="1">
    <citation type="journal article" date="2016" name="Nat. Commun.">
        <title>Thousands of microbial genomes shed light on interconnected biogeochemical processes in an aquifer system.</title>
        <authorList>
            <person name="Anantharaman K."/>
            <person name="Brown C.T."/>
            <person name="Hug L.A."/>
            <person name="Sharon I."/>
            <person name="Castelle C.J."/>
            <person name="Probst A.J."/>
            <person name="Thomas B.C."/>
            <person name="Singh A."/>
            <person name="Wilkins M.J."/>
            <person name="Karaoz U."/>
            <person name="Brodie E.L."/>
            <person name="Williams K.H."/>
            <person name="Hubbard S.S."/>
            <person name="Banfield J.F."/>
        </authorList>
    </citation>
    <scope>NUCLEOTIDE SEQUENCE [LARGE SCALE GENOMIC DNA]</scope>
</reference>
<organism evidence="3 4">
    <name type="scientific">candidate division WWE3 bacterium RIFOXYA2_FULL_46_9</name>
    <dbReference type="NCBI Taxonomy" id="1802636"/>
    <lineage>
        <taxon>Bacteria</taxon>
        <taxon>Katanobacteria</taxon>
    </lineage>
</organism>
<gene>
    <name evidence="3" type="ORF">A2264_04105</name>
</gene>
<evidence type="ECO:0000259" key="2">
    <source>
        <dbReference type="Pfam" id="PF00534"/>
    </source>
</evidence>
<accession>A0A1F4W073</accession>
<proteinExistence type="predicted"/>
<dbReference type="CDD" id="cd03809">
    <property type="entry name" value="GT4_MtfB-like"/>
    <property type="match status" value="1"/>
</dbReference>
<dbReference type="InterPro" id="IPR001296">
    <property type="entry name" value="Glyco_trans_1"/>
</dbReference>
<dbReference type="EMBL" id="MEVT01000012">
    <property type="protein sequence ID" value="OGC62822.1"/>
    <property type="molecule type" value="Genomic_DNA"/>
</dbReference>
<feature type="domain" description="Glycosyl transferase family 1" evidence="2">
    <location>
        <begin position="191"/>
        <end position="348"/>
    </location>
</feature>
<dbReference type="Proteomes" id="UP000176614">
    <property type="component" value="Unassembled WGS sequence"/>
</dbReference>
<dbReference type="SUPFAM" id="SSF53756">
    <property type="entry name" value="UDP-Glycosyltransferase/glycogen phosphorylase"/>
    <property type="match status" value="1"/>
</dbReference>
<evidence type="ECO:0000256" key="1">
    <source>
        <dbReference type="ARBA" id="ARBA00022679"/>
    </source>
</evidence>
<dbReference type="Pfam" id="PF00534">
    <property type="entry name" value="Glycos_transf_1"/>
    <property type="match status" value="1"/>
</dbReference>
<protein>
    <recommendedName>
        <fullName evidence="2">Glycosyl transferase family 1 domain-containing protein</fullName>
    </recommendedName>
</protein>
<dbReference type="PANTHER" id="PTHR46401:SF2">
    <property type="entry name" value="GLYCOSYLTRANSFERASE WBBK-RELATED"/>
    <property type="match status" value="1"/>
</dbReference>